<accession>A0A0Q3VHQ1</accession>
<protein>
    <submittedName>
        <fullName evidence="1">Uncharacterized protein</fullName>
    </submittedName>
</protein>
<dbReference type="STRING" id="1637975.AN957_12195"/>
<organism evidence="1 2">
    <name type="scientific">Cytobacillus solani</name>
    <dbReference type="NCBI Taxonomy" id="1637975"/>
    <lineage>
        <taxon>Bacteria</taxon>
        <taxon>Bacillati</taxon>
        <taxon>Bacillota</taxon>
        <taxon>Bacilli</taxon>
        <taxon>Bacillales</taxon>
        <taxon>Bacillaceae</taxon>
        <taxon>Cytobacillus</taxon>
    </lineage>
</organism>
<comment type="caution">
    <text evidence="1">The sequence shown here is derived from an EMBL/GenBank/DDBJ whole genome shotgun (WGS) entry which is preliminary data.</text>
</comment>
<gene>
    <name evidence="1" type="ORF">AN957_12195</name>
</gene>
<dbReference type="Proteomes" id="UP000050996">
    <property type="component" value="Unassembled WGS sequence"/>
</dbReference>
<evidence type="ECO:0000313" key="2">
    <source>
        <dbReference type="Proteomes" id="UP000050996"/>
    </source>
</evidence>
<proteinExistence type="predicted"/>
<reference evidence="1 2" key="1">
    <citation type="submission" date="2015-09" db="EMBL/GenBank/DDBJ databases">
        <title>Genome sequencing project for genomic taxonomy and phylogenomics of Bacillus-like bacteria.</title>
        <authorList>
            <person name="Liu B."/>
            <person name="Wang J."/>
            <person name="Zhu Y."/>
            <person name="Liu G."/>
            <person name="Chen Q."/>
            <person name="Chen Z."/>
            <person name="Lan J."/>
            <person name="Che J."/>
            <person name="Ge C."/>
            <person name="Shi H."/>
            <person name="Pan Z."/>
            <person name="Liu X."/>
        </authorList>
    </citation>
    <scope>NUCLEOTIDE SEQUENCE [LARGE SCALE GENOMIC DNA]</scope>
    <source>
        <strain evidence="1 2">FJAT-18043</strain>
    </source>
</reference>
<dbReference type="EMBL" id="LJIX01000006">
    <property type="protein sequence ID" value="KQL19258.1"/>
    <property type="molecule type" value="Genomic_DNA"/>
</dbReference>
<evidence type="ECO:0000313" key="1">
    <source>
        <dbReference type="EMBL" id="KQL19258.1"/>
    </source>
</evidence>
<keyword evidence="2" id="KW-1185">Reference proteome</keyword>
<dbReference type="PATRIC" id="fig|1637975.4.peg.2256"/>
<name>A0A0Q3VHQ1_9BACI</name>
<dbReference type="AlphaFoldDB" id="A0A0Q3VHQ1"/>
<sequence length="91" mass="10753">MNNVYYDFWYLKSEEIDLEGNDTCMTSYEIAIGVFADKDHFKQLDDIRITGLKKDEMLSFCINQPDKLFPKLEEEGLFNIVEDIKKLVFTE</sequence>
<dbReference type="RefSeq" id="WP_056684353.1">
    <property type="nucleotide sequence ID" value="NZ_CP041305.1"/>
</dbReference>